<dbReference type="GO" id="GO:0016491">
    <property type="term" value="F:oxidoreductase activity"/>
    <property type="evidence" value="ECO:0007669"/>
    <property type="project" value="UniProtKB-KW"/>
</dbReference>
<evidence type="ECO:0000256" key="1">
    <source>
        <dbReference type="ARBA" id="ARBA00023002"/>
    </source>
</evidence>
<dbReference type="PANTHER" id="PTHR47307">
    <property type="entry name" value="GLUTATHIONE-REGULATED POTASSIUM-EFFLUX SYSTEM ANCILLARY PROTEIN KEFG"/>
    <property type="match status" value="1"/>
</dbReference>
<dbReference type="OMA" id="RYPMSDI"/>
<proteinExistence type="predicted"/>
<keyword evidence="2" id="KW-0732">Signal</keyword>
<dbReference type="InterPro" id="IPR046980">
    <property type="entry name" value="KefG/KefF"/>
</dbReference>
<keyword evidence="1" id="KW-0560">Oxidoreductase</keyword>
<feature type="chain" id="PRO_5003145202" evidence="2">
    <location>
        <begin position="27"/>
        <end position="184"/>
    </location>
</feature>
<dbReference type="Proteomes" id="UP000008974">
    <property type="component" value="Unassembled WGS sequence"/>
</dbReference>
<reference evidence="4 5" key="1">
    <citation type="journal article" date="2010" name="BMC Genomics">
        <title>Genome analysis and comparative genomics of a Giardia intestinalis assemblage E isolate.</title>
        <authorList>
            <person name="Jerlstrom-Hultqvist J."/>
            <person name="Franzen O."/>
            <person name="Ankarklev J."/>
            <person name="Xu F."/>
            <person name="Nohynkova E."/>
            <person name="Andersson J.O."/>
            <person name="Svard S.G."/>
            <person name="Andersson B."/>
        </authorList>
    </citation>
    <scope>NUCLEOTIDE SEQUENCE [LARGE SCALE GENOMIC DNA]</scope>
    <source>
        <strain evidence="4 5">P15</strain>
    </source>
</reference>
<dbReference type="PANTHER" id="PTHR47307:SF1">
    <property type="entry name" value="GLUTATHIONE-REGULATED POTASSIUM-EFFLUX SYSTEM ANCILLARY PROTEIN KEFG"/>
    <property type="match status" value="1"/>
</dbReference>
<dbReference type="Gene3D" id="3.40.50.360">
    <property type="match status" value="1"/>
</dbReference>
<organism evidence="4 5">
    <name type="scientific">Giardia intestinalis (strain P15)</name>
    <name type="common">Giardia lamblia</name>
    <dbReference type="NCBI Taxonomy" id="658858"/>
    <lineage>
        <taxon>Eukaryota</taxon>
        <taxon>Metamonada</taxon>
        <taxon>Diplomonadida</taxon>
        <taxon>Hexamitidae</taxon>
        <taxon>Giardiinae</taxon>
        <taxon>Giardia</taxon>
    </lineage>
</organism>
<dbReference type="VEuPathDB" id="GiardiaDB:GLP15_4769"/>
<dbReference type="OrthoDB" id="26889at2759"/>
<evidence type="ECO:0000259" key="3">
    <source>
        <dbReference type="Pfam" id="PF02525"/>
    </source>
</evidence>
<dbReference type="InterPro" id="IPR003680">
    <property type="entry name" value="Flavodoxin_fold"/>
</dbReference>
<feature type="domain" description="Flavodoxin-like fold" evidence="3">
    <location>
        <begin position="21"/>
        <end position="168"/>
    </location>
</feature>
<sequence>MALNQFAVKLLWLILFSCLKMRIVLYYSHPAELKSVINAPLVEEAKKLGNVKVRWLDELYPNLSMTPEQVSEEQRIIEKADAVFFQFPVHWYSSPPSLKVFMDSVLAYGWAYGSKAVIAGKKFRVICTCGGKMEGYGGEFSASDLAKPFNQSFKFCKCDPLPPFIVFADTDKSTLVDNYLKLFK</sequence>
<evidence type="ECO:0000313" key="4">
    <source>
        <dbReference type="EMBL" id="EFO62651.1"/>
    </source>
</evidence>
<protein>
    <submittedName>
        <fullName evidence="4">NADPH oxidoreductase, putative</fullName>
    </submittedName>
</protein>
<dbReference type="AlphaFoldDB" id="E1F4I5"/>
<name>E1F4I5_GIAIA</name>
<dbReference type="InterPro" id="IPR029039">
    <property type="entry name" value="Flavoprotein-like_sf"/>
</dbReference>
<evidence type="ECO:0000256" key="2">
    <source>
        <dbReference type="SAM" id="SignalP"/>
    </source>
</evidence>
<gene>
    <name evidence="4" type="ORF">GLP15_4769</name>
</gene>
<feature type="signal peptide" evidence="2">
    <location>
        <begin position="1"/>
        <end position="26"/>
    </location>
</feature>
<dbReference type="Pfam" id="PF02525">
    <property type="entry name" value="Flavodoxin_2"/>
    <property type="match status" value="1"/>
</dbReference>
<dbReference type="SUPFAM" id="SSF52218">
    <property type="entry name" value="Flavoproteins"/>
    <property type="match status" value="1"/>
</dbReference>
<evidence type="ECO:0000313" key="5">
    <source>
        <dbReference type="Proteomes" id="UP000008974"/>
    </source>
</evidence>
<dbReference type="EMBL" id="ACVC01000171">
    <property type="protein sequence ID" value="EFO62651.1"/>
    <property type="molecule type" value="Genomic_DNA"/>
</dbReference>
<accession>E1F4I5</accession>
<comment type="caution">
    <text evidence="4">The sequence shown here is derived from an EMBL/GenBank/DDBJ whole genome shotgun (WGS) entry which is preliminary data.</text>
</comment>